<reference evidence="1" key="1">
    <citation type="submission" date="2006-10" db="EMBL/GenBank/DDBJ databases">
        <authorList>
            <person name="Amadeo P."/>
            <person name="Zhao Q."/>
            <person name="Wortman J."/>
            <person name="Fraser-Liggett C."/>
            <person name="Carlton J."/>
        </authorList>
    </citation>
    <scope>NUCLEOTIDE SEQUENCE</scope>
    <source>
        <strain evidence="1">G3</strain>
    </source>
</reference>
<dbReference type="EMBL" id="DS113225">
    <property type="protein sequence ID" value="EAY17852.1"/>
    <property type="molecule type" value="Genomic_DNA"/>
</dbReference>
<sequence>MTDEAPDFALVSTKLGVKESVLRILMDQAPYTDTALWIMAAESNDAFWERVNSLPPLIVLELHKQELLVELTGKDFPDGSIDPFVFDYFQANCISSDIEPIPANPIAIPLTTPEMIVDLLQNTKGWSYDEEEKLWNCADILFDVEALQYMCDAYIGNGNTWINCPYEPIRNEYSRIAEYIEKIDQTFSPALSVIWRKLRQFKYCNSREFVRDMALMLPRSDLKEFDSFEIAPAIVKALGQLMVDAENIVHQNLVPSPHPPIDDITISKAEALSAQMALPFPQRTAFALTPSMISARLGTTAETGQYEKGSLAELLFCDSEGQPIPLPYQNCSIDFPSAPPSSFTRVALRRFVSLVIKENEFNSAPSSVIDILTDLSEGILKNISQDAKRKSKNPQLTQKDIVRITLSDLNLLPNV</sequence>
<evidence type="ECO:0000313" key="1">
    <source>
        <dbReference type="EMBL" id="EAY17852.1"/>
    </source>
</evidence>
<proteinExistence type="predicted"/>
<accession>A2DP03</accession>
<dbReference type="VEuPathDB" id="TrichDB:TVAG_010760"/>
<name>A2DP03_TRIV3</name>
<keyword evidence="2" id="KW-1185">Reference proteome</keyword>
<gene>
    <name evidence="1" type="ORF">TVAG_010760</name>
</gene>
<dbReference type="KEGG" id="tva:4775873"/>
<dbReference type="CDD" id="cd00076">
    <property type="entry name" value="HFD_SF"/>
    <property type="match status" value="1"/>
</dbReference>
<dbReference type="Proteomes" id="UP000001542">
    <property type="component" value="Unassembled WGS sequence"/>
</dbReference>
<dbReference type="VEuPathDB" id="TrichDB:TVAGG3_0989820"/>
<dbReference type="InParanoid" id="A2DP03"/>
<dbReference type="RefSeq" id="XP_001329987.1">
    <property type="nucleotide sequence ID" value="XM_001329952.1"/>
</dbReference>
<evidence type="ECO:0000313" key="2">
    <source>
        <dbReference type="Proteomes" id="UP000001542"/>
    </source>
</evidence>
<reference evidence="1" key="2">
    <citation type="journal article" date="2007" name="Science">
        <title>Draft genome sequence of the sexually transmitted pathogen Trichomonas vaginalis.</title>
        <authorList>
            <person name="Carlton J.M."/>
            <person name="Hirt R.P."/>
            <person name="Silva J.C."/>
            <person name="Delcher A.L."/>
            <person name="Schatz M."/>
            <person name="Zhao Q."/>
            <person name="Wortman J.R."/>
            <person name="Bidwell S.L."/>
            <person name="Alsmark U.C.M."/>
            <person name="Besteiro S."/>
            <person name="Sicheritz-Ponten T."/>
            <person name="Noel C.J."/>
            <person name="Dacks J.B."/>
            <person name="Foster P.G."/>
            <person name="Simillion C."/>
            <person name="Van de Peer Y."/>
            <person name="Miranda-Saavedra D."/>
            <person name="Barton G.J."/>
            <person name="Westrop G.D."/>
            <person name="Mueller S."/>
            <person name="Dessi D."/>
            <person name="Fiori P.L."/>
            <person name="Ren Q."/>
            <person name="Paulsen I."/>
            <person name="Zhang H."/>
            <person name="Bastida-Corcuera F.D."/>
            <person name="Simoes-Barbosa A."/>
            <person name="Brown M.T."/>
            <person name="Hayes R.D."/>
            <person name="Mukherjee M."/>
            <person name="Okumura C.Y."/>
            <person name="Schneider R."/>
            <person name="Smith A.J."/>
            <person name="Vanacova S."/>
            <person name="Villalvazo M."/>
            <person name="Haas B.J."/>
            <person name="Pertea M."/>
            <person name="Feldblyum T.V."/>
            <person name="Utterback T.R."/>
            <person name="Shu C.L."/>
            <person name="Osoegawa K."/>
            <person name="de Jong P.J."/>
            <person name="Hrdy I."/>
            <person name="Horvathova L."/>
            <person name="Zubacova Z."/>
            <person name="Dolezal P."/>
            <person name="Malik S.B."/>
            <person name="Logsdon J.M. Jr."/>
            <person name="Henze K."/>
            <person name="Gupta A."/>
            <person name="Wang C.C."/>
            <person name="Dunne R.L."/>
            <person name="Upcroft J.A."/>
            <person name="Upcroft P."/>
            <person name="White O."/>
            <person name="Salzberg S.L."/>
            <person name="Tang P."/>
            <person name="Chiu C.-H."/>
            <person name="Lee Y.-S."/>
            <person name="Embley T.M."/>
            <person name="Coombs G.H."/>
            <person name="Mottram J.C."/>
            <person name="Tachezy J."/>
            <person name="Fraser-Liggett C.M."/>
            <person name="Johnson P.J."/>
        </authorList>
    </citation>
    <scope>NUCLEOTIDE SEQUENCE [LARGE SCALE GENOMIC DNA]</scope>
    <source>
        <strain evidence="1">G3</strain>
    </source>
</reference>
<dbReference type="AlphaFoldDB" id="A2DP03"/>
<protein>
    <submittedName>
        <fullName evidence="1">Uncharacterized protein</fullName>
    </submittedName>
</protein>
<dbReference type="SMR" id="A2DP03"/>
<organism evidence="1 2">
    <name type="scientific">Trichomonas vaginalis (strain ATCC PRA-98 / G3)</name>
    <dbReference type="NCBI Taxonomy" id="412133"/>
    <lineage>
        <taxon>Eukaryota</taxon>
        <taxon>Metamonada</taxon>
        <taxon>Parabasalia</taxon>
        <taxon>Trichomonadida</taxon>
        <taxon>Trichomonadidae</taxon>
        <taxon>Trichomonas</taxon>
    </lineage>
</organism>